<organism evidence="1">
    <name type="scientific">hydrothermal vent metagenome</name>
    <dbReference type="NCBI Taxonomy" id="652676"/>
    <lineage>
        <taxon>unclassified sequences</taxon>
        <taxon>metagenomes</taxon>
        <taxon>ecological metagenomes</taxon>
    </lineage>
</organism>
<dbReference type="AlphaFoldDB" id="A0A3B0YVX5"/>
<protein>
    <submittedName>
        <fullName evidence="1">Uncharacterized protein</fullName>
    </submittedName>
</protein>
<dbReference type="EMBL" id="UOFQ01000018">
    <property type="protein sequence ID" value="VAW85148.1"/>
    <property type="molecule type" value="Genomic_DNA"/>
</dbReference>
<reference evidence="1" key="1">
    <citation type="submission" date="2018-06" db="EMBL/GenBank/DDBJ databases">
        <authorList>
            <person name="Zhirakovskaya E."/>
        </authorList>
    </citation>
    <scope>NUCLEOTIDE SEQUENCE</scope>
</reference>
<proteinExistence type="predicted"/>
<accession>A0A3B0YVX5</accession>
<name>A0A3B0YVX5_9ZZZZ</name>
<sequence length="115" mass="12696">MNDQTITLTYAHIHGCIEQLEALAKGCCVDGRRSTIKALVLDMQAYLDTRLDTGTLAVGERDFDADVEQLSEWGAILGRLNVTCCTDQRAPHYRDAFDHLRAAYEQLMAAAGIGH</sequence>
<evidence type="ECO:0000313" key="1">
    <source>
        <dbReference type="EMBL" id="VAW85148.1"/>
    </source>
</evidence>
<gene>
    <name evidence="1" type="ORF">MNBD_GAMMA17-1765</name>
</gene>